<dbReference type="EMBL" id="SPQZ01000002">
    <property type="protein sequence ID" value="TFV99185.1"/>
    <property type="molecule type" value="Genomic_DNA"/>
</dbReference>
<dbReference type="SUPFAM" id="SSF49313">
    <property type="entry name" value="Cadherin-like"/>
    <property type="match status" value="1"/>
</dbReference>
<feature type="transmembrane region" description="Helical" evidence="4">
    <location>
        <begin position="496"/>
        <end position="517"/>
    </location>
</feature>
<keyword evidence="4" id="KW-1133">Transmembrane helix</keyword>
<feature type="compositionally biased region" description="Basic and acidic residues" evidence="3">
    <location>
        <begin position="1"/>
        <end position="14"/>
    </location>
</feature>
<evidence type="ECO:0000256" key="1">
    <source>
        <dbReference type="ARBA" id="ARBA00005445"/>
    </source>
</evidence>
<dbReference type="Gene3D" id="2.60.40.10">
    <property type="entry name" value="Immunoglobulins"/>
    <property type="match status" value="1"/>
</dbReference>
<accession>A0A4Y9R6V7</accession>
<keyword evidence="2" id="KW-0732">Signal</keyword>
<keyword evidence="4" id="KW-0472">Membrane</keyword>
<name>A0A4Y9R6V7_9MICO</name>
<evidence type="ECO:0000256" key="3">
    <source>
        <dbReference type="SAM" id="MobiDB-lite"/>
    </source>
</evidence>
<feature type="region of interest" description="Disordered" evidence="3">
    <location>
        <begin position="367"/>
        <end position="390"/>
    </location>
</feature>
<dbReference type="AlphaFoldDB" id="A0A4Y9R6V7"/>
<dbReference type="Pfam" id="PF05345">
    <property type="entry name" value="He_PIG"/>
    <property type="match status" value="1"/>
</dbReference>
<protein>
    <submittedName>
        <fullName evidence="5">DUF3494 domain-containing protein</fullName>
    </submittedName>
</protein>
<dbReference type="InterPro" id="IPR015919">
    <property type="entry name" value="Cadherin-like_sf"/>
</dbReference>
<dbReference type="InterPro" id="IPR021884">
    <property type="entry name" value="Ice-bd_prot"/>
</dbReference>
<evidence type="ECO:0000256" key="2">
    <source>
        <dbReference type="ARBA" id="ARBA00022729"/>
    </source>
</evidence>
<evidence type="ECO:0000313" key="6">
    <source>
        <dbReference type="Proteomes" id="UP000298127"/>
    </source>
</evidence>
<dbReference type="InterPro" id="IPR013783">
    <property type="entry name" value="Ig-like_fold"/>
</dbReference>
<dbReference type="GO" id="GO:0016020">
    <property type="term" value="C:membrane"/>
    <property type="evidence" value="ECO:0007669"/>
    <property type="project" value="InterPro"/>
</dbReference>
<proteinExistence type="inferred from homology"/>
<dbReference type="GO" id="GO:0005975">
    <property type="term" value="P:carbohydrate metabolic process"/>
    <property type="evidence" value="ECO:0007669"/>
    <property type="project" value="UniProtKB-ARBA"/>
</dbReference>
<dbReference type="Proteomes" id="UP000298127">
    <property type="component" value="Unassembled WGS sequence"/>
</dbReference>
<keyword evidence="6" id="KW-1185">Reference proteome</keyword>
<dbReference type="Pfam" id="PF11999">
    <property type="entry name" value="Ice_binding"/>
    <property type="match status" value="1"/>
</dbReference>
<dbReference type="GO" id="GO:0005509">
    <property type="term" value="F:calcium ion binding"/>
    <property type="evidence" value="ECO:0007669"/>
    <property type="project" value="InterPro"/>
</dbReference>
<comment type="similarity">
    <text evidence="1">Belongs to the ice-binding protein family.</text>
</comment>
<comment type="caution">
    <text evidence="5">The sequence shown here is derived from an EMBL/GenBank/DDBJ whole genome shotgun (WGS) entry which is preliminary data.</text>
</comment>
<reference evidence="5 6" key="1">
    <citation type="journal article" date="2018" name="J. Microbiol.">
        <title>Leifsonia flava sp. nov., a novel actinobacterium isolated from the rhizosphere of Aquilegia viridiflora.</title>
        <authorList>
            <person name="Cai Y."/>
            <person name="Tao W.Z."/>
            <person name="Ma Y.J."/>
            <person name="Cheng J."/>
            <person name="Zhang M.Y."/>
            <person name="Zhang Y.X."/>
        </authorList>
    </citation>
    <scope>NUCLEOTIDE SEQUENCE [LARGE SCALE GENOMIC DNA]</scope>
    <source>
        <strain evidence="5 6">SYP-B2174</strain>
    </source>
</reference>
<gene>
    <name evidence="5" type="ORF">E4M00_06725</name>
</gene>
<feature type="region of interest" description="Disordered" evidence="3">
    <location>
        <begin position="1"/>
        <end position="34"/>
    </location>
</feature>
<sequence length="527" mass="53728">MDLRVARPLGHDPLAEQDCGRASQRPRPARWRRPHPRVPARVLCAARAGLPGRHASCPHGVRAPVLRLRGDRSAHHGLKLRAFHRNRECLISVHAFDSTVVVRPSGHRLARGADTVDYRWHSLFLPRGRDRTLVNFSGIRIGCAATVLAVLAVAGQASAANADTAIDGPVDLGTAAQFSVLGSSTVTNTGLSVLDEDLGVSPGTSITGFPPGITGGTIHPTDAVAALAQDDLTTAYGVAASLTPMATGLGDLTGQSLTPGVYSGGELSVTGALTLEGTAESVWVFQAASTLTIASGAIITVTGEASVCNVFWQVGSSATIEPGAQFVGTVMADVSITAQTAATITGRLLARTGAVTLDTNRLIAPTGCDTEPGTVTTSPEITSEAPPAGRAGEAYTHTITASGTPSPTYTVSSGALPTGVVLDEETGVLSGQPTEEGTYEFEITASNGTAPDTTVAYSVTIDAALPDSSTPPVAPVVGLAAPAGPSLPATGPDLGFSPLLAATLLGLGAVLLFVPILRRKPGGAHRL</sequence>
<evidence type="ECO:0000313" key="5">
    <source>
        <dbReference type="EMBL" id="TFV99185.1"/>
    </source>
</evidence>
<organism evidence="5 6">
    <name type="scientific">Orlajensenia leifsoniae</name>
    <dbReference type="NCBI Taxonomy" id="2561933"/>
    <lineage>
        <taxon>Bacteria</taxon>
        <taxon>Bacillati</taxon>
        <taxon>Actinomycetota</taxon>
        <taxon>Actinomycetes</taxon>
        <taxon>Micrococcales</taxon>
        <taxon>Microbacteriaceae</taxon>
        <taxon>Orlajensenia</taxon>
    </lineage>
</organism>
<evidence type="ECO:0000256" key="4">
    <source>
        <dbReference type="SAM" id="Phobius"/>
    </source>
</evidence>
<keyword evidence="4" id="KW-0812">Transmembrane</keyword>